<feature type="transmembrane region" description="Helical" evidence="6">
    <location>
        <begin position="270"/>
        <end position="290"/>
    </location>
</feature>
<keyword evidence="9" id="KW-1185">Reference proteome</keyword>
<dbReference type="SUPFAM" id="SSF103481">
    <property type="entry name" value="Multidrug resistance efflux transporter EmrE"/>
    <property type="match status" value="2"/>
</dbReference>
<proteinExistence type="predicted"/>
<dbReference type="Pfam" id="PF00892">
    <property type="entry name" value="EamA"/>
    <property type="match status" value="2"/>
</dbReference>
<evidence type="ECO:0000256" key="4">
    <source>
        <dbReference type="ARBA" id="ARBA00022989"/>
    </source>
</evidence>
<feature type="transmembrane region" description="Helical" evidence="6">
    <location>
        <begin position="68"/>
        <end position="89"/>
    </location>
</feature>
<dbReference type="InterPro" id="IPR000620">
    <property type="entry name" value="EamA_dom"/>
</dbReference>
<feature type="transmembrane region" description="Helical" evidence="6">
    <location>
        <begin position="243"/>
        <end position="264"/>
    </location>
</feature>
<dbReference type="PANTHER" id="PTHR32322:SF18">
    <property type="entry name" value="S-ADENOSYLMETHIONINE_S-ADENOSYLHOMOCYSTEINE TRANSPORTER"/>
    <property type="match status" value="1"/>
</dbReference>
<dbReference type="Proteomes" id="UP001143545">
    <property type="component" value="Unassembled WGS sequence"/>
</dbReference>
<keyword evidence="5 6" id="KW-0472">Membrane</keyword>
<dbReference type="InterPro" id="IPR050638">
    <property type="entry name" value="AA-Vitamin_Transporters"/>
</dbReference>
<name>A0A9W6B7Q8_9FLAO</name>
<accession>A0A9W6B7Q8</accession>
<evidence type="ECO:0000256" key="5">
    <source>
        <dbReference type="ARBA" id="ARBA00023136"/>
    </source>
</evidence>
<keyword evidence="4 6" id="KW-1133">Transmembrane helix</keyword>
<reference evidence="8" key="1">
    <citation type="submission" date="2022-07" db="EMBL/GenBank/DDBJ databases">
        <title>Taxonomy of Novel Oxalotrophic and Methylotrophic Bacteria.</title>
        <authorList>
            <person name="Sahin N."/>
            <person name="Tani A."/>
        </authorList>
    </citation>
    <scope>NUCLEOTIDE SEQUENCE</scope>
    <source>
        <strain evidence="8">AM327</strain>
    </source>
</reference>
<dbReference type="AlphaFoldDB" id="A0A9W6B7Q8"/>
<dbReference type="PANTHER" id="PTHR32322">
    <property type="entry name" value="INNER MEMBRANE TRANSPORTER"/>
    <property type="match status" value="1"/>
</dbReference>
<protein>
    <submittedName>
        <fullName evidence="8">Multidrug transporter</fullName>
    </submittedName>
</protein>
<evidence type="ECO:0000256" key="1">
    <source>
        <dbReference type="ARBA" id="ARBA00004651"/>
    </source>
</evidence>
<feature type="transmembrane region" description="Helical" evidence="6">
    <location>
        <begin position="35"/>
        <end position="56"/>
    </location>
</feature>
<evidence type="ECO:0000256" key="6">
    <source>
        <dbReference type="SAM" id="Phobius"/>
    </source>
</evidence>
<evidence type="ECO:0000259" key="7">
    <source>
        <dbReference type="Pfam" id="PF00892"/>
    </source>
</evidence>
<keyword evidence="3 6" id="KW-0812">Transmembrane</keyword>
<feature type="transmembrane region" description="Helical" evidence="6">
    <location>
        <begin position="125"/>
        <end position="141"/>
    </location>
</feature>
<feature type="transmembrane region" description="Helical" evidence="6">
    <location>
        <begin position="185"/>
        <end position="205"/>
    </location>
</feature>
<feature type="transmembrane region" description="Helical" evidence="6">
    <location>
        <begin position="95"/>
        <end position="116"/>
    </location>
</feature>
<feature type="domain" description="EamA" evidence="7">
    <location>
        <begin position="6"/>
        <end position="139"/>
    </location>
</feature>
<comment type="caution">
    <text evidence="8">The sequence shown here is derived from an EMBL/GenBank/DDBJ whole genome shotgun (WGS) entry which is preliminary data.</text>
</comment>
<feature type="transmembrane region" description="Helical" evidence="6">
    <location>
        <begin position="217"/>
        <end position="236"/>
    </location>
</feature>
<evidence type="ECO:0000256" key="3">
    <source>
        <dbReference type="ARBA" id="ARBA00022692"/>
    </source>
</evidence>
<feature type="domain" description="EamA" evidence="7">
    <location>
        <begin position="154"/>
        <end position="290"/>
    </location>
</feature>
<evidence type="ECO:0000313" key="8">
    <source>
        <dbReference type="EMBL" id="GLB53387.1"/>
    </source>
</evidence>
<sequence>MNKRTLAILAATGAAVIYGLNHTIAKVVMPTYVKPFGFIFLRVTGAMILFWLVGLFAPKERIQRTDWLRLLGCALGGMSLNMLAFFKGLSYSTPVYSSVLSTITPILVFILSAFLIGEKMTFKKGLGIALGFAGTLVLILMENEIRADAPNVLTGNLLFIFNSCIFGVYLILVKPLTQKYSTITLMKYLFLVGFIINLPITYSEFTEINWSELPFDAWWRIAFVIIGTTFLTYLLNVYAMRELAASTISAFIYLQPLIAIVYAVSTGYGTLSTVKITGAALVFSGVYLVTQKKKQVVHKE</sequence>
<dbReference type="RefSeq" id="WP_281755291.1">
    <property type="nucleotide sequence ID" value="NZ_BRVP01000017.1"/>
</dbReference>
<keyword evidence="2" id="KW-1003">Cell membrane</keyword>
<evidence type="ECO:0000256" key="2">
    <source>
        <dbReference type="ARBA" id="ARBA00022475"/>
    </source>
</evidence>
<gene>
    <name evidence="8" type="ORF">NBRC110019_24280</name>
</gene>
<dbReference type="GO" id="GO:0005886">
    <property type="term" value="C:plasma membrane"/>
    <property type="evidence" value="ECO:0007669"/>
    <property type="project" value="UniProtKB-SubCell"/>
</dbReference>
<comment type="subcellular location">
    <subcellularLocation>
        <location evidence="1">Cell membrane</location>
        <topology evidence="1">Multi-pass membrane protein</topology>
    </subcellularLocation>
</comment>
<dbReference type="EMBL" id="BRVP01000017">
    <property type="protein sequence ID" value="GLB53387.1"/>
    <property type="molecule type" value="Genomic_DNA"/>
</dbReference>
<organism evidence="8 9">
    <name type="scientific">Neptunitalea chrysea</name>
    <dbReference type="NCBI Taxonomy" id="1647581"/>
    <lineage>
        <taxon>Bacteria</taxon>
        <taxon>Pseudomonadati</taxon>
        <taxon>Bacteroidota</taxon>
        <taxon>Flavobacteriia</taxon>
        <taxon>Flavobacteriales</taxon>
        <taxon>Flavobacteriaceae</taxon>
        <taxon>Neptunitalea</taxon>
    </lineage>
</organism>
<evidence type="ECO:0000313" key="9">
    <source>
        <dbReference type="Proteomes" id="UP001143545"/>
    </source>
</evidence>
<feature type="transmembrane region" description="Helical" evidence="6">
    <location>
        <begin position="153"/>
        <end position="173"/>
    </location>
</feature>
<dbReference type="InterPro" id="IPR037185">
    <property type="entry name" value="EmrE-like"/>
</dbReference>